<reference evidence="2" key="1">
    <citation type="submission" date="2014-05" db="EMBL/GenBank/DDBJ databases">
        <title>The genome and life-stage specific transcriptomes of Globodera pallida elucidate key aspects of plant parasitism by a cyst nematode.</title>
        <authorList>
            <person name="Cotton J.A."/>
            <person name="Lilley C.J."/>
            <person name="Jones L.M."/>
            <person name="Kikuchi T."/>
            <person name="Reid A.J."/>
            <person name="Thorpe P."/>
            <person name="Tsai I.J."/>
            <person name="Beasley H."/>
            <person name="Blok V."/>
            <person name="Cock P.J.A."/>
            <person name="Van den Akker S.E."/>
            <person name="Holroyd N."/>
            <person name="Hunt M."/>
            <person name="Mantelin S."/>
            <person name="Naghra H."/>
            <person name="Pain A."/>
            <person name="Palomares-Rius J.E."/>
            <person name="Zarowiecki M."/>
            <person name="Berriman M."/>
            <person name="Jones J.T."/>
            <person name="Urwin P.E."/>
        </authorList>
    </citation>
    <scope>NUCLEOTIDE SEQUENCE [LARGE SCALE GENOMIC DNA]</scope>
    <source>
        <strain evidence="2">Lindley</strain>
    </source>
</reference>
<sequence length="122" mass="13964">MLTPIGPGRKKCVHCFCGFFALTDATIQLNPLEPDIEKAEKAFSSFHADLAKAPWLPVKREIQKEFKKYRDELTKLKEKLLQVASKEEIKRSKVGPAGLRIEKLWGEKKPRKLVPALSWSDF</sequence>
<feature type="coiled-coil region" evidence="1">
    <location>
        <begin position="59"/>
        <end position="86"/>
    </location>
</feature>
<dbReference type="Proteomes" id="UP000050741">
    <property type="component" value="Unassembled WGS sequence"/>
</dbReference>
<dbReference type="WBParaSite" id="GPLIN_001097300">
    <property type="protein sequence ID" value="GPLIN_001097300"/>
    <property type="gene ID" value="GPLIN_001097300"/>
</dbReference>
<protein>
    <submittedName>
        <fullName evidence="3">FH2 domain-containing protein</fullName>
    </submittedName>
</protein>
<reference evidence="3" key="2">
    <citation type="submission" date="2016-06" db="UniProtKB">
        <authorList>
            <consortium name="WormBaseParasite"/>
        </authorList>
    </citation>
    <scope>IDENTIFICATION</scope>
</reference>
<evidence type="ECO:0000313" key="3">
    <source>
        <dbReference type="WBParaSite" id="GPLIN_001097300"/>
    </source>
</evidence>
<name>A0A183CDL9_GLOPA</name>
<evidence type="ECO:0000313" key="2">
    <source>
        <dbReference type="Proteomes" id="UP000050741"/>
    </source>
</evidence>
<keyword evidence="2" id="KW-1185">Reference proteome</keyword>
<evidence type="ECO:0000256" key="1">
    <source>
        <dbReference type="SAM" id="Coils"/>
    </source>
</evidence>
<keyword evidence="1" id="KW-0175">Coiled coil</keyword>
<organism evidence="2 3">
    <name type="scientific">Globodera pallida</name>
    <name type="common">Potato cyst nematode worm</name>
    <name type="synonym">Heterodera pallida</name>
    <dbReference type="NCBI Taxonomy" id="36090"/>
    <lineage>
        <taxon>Eukaryota</taxon>
        <taxon>Metazoa</taxon>
        <taxon>Ecdysozoa</taxon>
        <taxon>Nematoda</taxon>
        <taxon>Chromadorea</taxon>
        <taxon>Rhabditida</taxon>
        <taxon>Tylenchina</taxon>
        <taxon>Tylenchomorpha</taxon>
        <taxon>Tylenchoidea</taxon>
        <taxon>Heteroderidae</taxon>
        <taxon>Heteroderinae</taxon>
        <taxon>Globodera</taxon>
    </lineage>
</organism>
<proteinExistence type="predicted"/>
<accession>A0A183CDL9</accession>
<dbReference type="AlphaFoldDB" id="A0A183CDL9"/>